<reference evidence="1 2" key="1">
    <citation type="submission" date="2018-04" db="EMBL/GenBank/DDBJ databases">
        <title>Genomic Encyclopedia of Archaeal and Bacterial Type Strains, Phase II (KMG-II): from individual species to whole genera.</title>
        <authorList>
            <person name="Goeker M."/>
        </authorList>
    </citation>
    <scope>NUCLEOTIDE SEQUENCE [LARGE SCALE GENOMIC DNA]</scope>
    <source>
        <strain evidence="1 2">DSM 100434</strain>
    </source>
</reference>
<evidence type="ECO:0000313" key="1">
    <source>
        <dbReference type="EMBL" id="PTQ71356.1"/>
    </source>
</evidence>
<gene>
    <name evidence="1" type="ORF">C8N42_108134</name>
</gene>
<keyword evidence="2" id="KW-1185">Reference proteome</keyword>
<protein>
    <recommendedName>
        <fullName evidence="3">Cell division protein FtsL</fullName>
    </recommendedName>
</protein>
<sequence length="105" mass="12131">MALGVWAYQENYATQHVLREVSQIQREIGHQREELAVLKAEWAYLNRPERLRDLAEINFDRLGLLPFQPEQFGRVDQIAFPQKEDLILDLSDAVDVVGSLEAIEP</sequence>
<dbReference type="EMBL" id="QAOH01000008">
    <property type="protein sequence ID" value="PTQ71356.1"/>
    <property type="molecule type" value="Genomic_DNA"/>
</dbReference>
<evidence type="ECO:0000313" key="2">
    <source>
        <dbReference type="Proteomes" id="UP000244077"/>
    </source>
</evidence>
<dbReference type="AlphaFoldDB" id="A0A2T5HIJ0"/>
<evidence type="ECO:0008006" key="3">
    <source>
        <dbReference type="Google" id="ProtNLM"/>
    </source>
</evidence>
<organism evidence="1 2">
    <name type="scientific">Celeribacter persicus</name>
    <dbReference type="NCBI Taxonomy" id="1651082"/>
    <lineage>
        <taxon>Bacteria</taxon>
        <taxon>Pseudomonadati</taxon>
        <taxon>Pseudomonadota</taxon>
        <taxon>Alphaproteobacteria</taxon>
        <taxon>Rhodobacterales</taxon>
        <taxon>Roseobacteraceae</taxon>
        <taxon>Celeribacter</taxon>
    </lineage>
</organism>
<comment type="caution">
    <text evidence="1">The sequence shown here is derived from an EMBL/GenBank/DDBJ whole genome shotgun (WGS) entry which is preliminary data.</text>
</comment>
<accession>A0A2T5HIJ0</accession>
<name>A0A2T5HIJ0_9RHOB</name>
<dbReference type="Proteomes" id="UP000244077">
    <property type="component" value="Unassembled WGS sequence"/>
</dbReference>
<proteinExistence type="predicted"/>